<evidence type="ECO:0000256" key="1">
    <source>
        <dbReference type="ARBA" id="ARBA00004651"/>
    </source>
</evidence>
<keyword evidence="6 7" id="KW-0472">Membrane</keyword>
<reference evidence="10 13" key="4">
    <citation type="submission" date="2019-02" db="EMBL/GenBank/DDBJ databases">
        <authorList>
            <consortium name="Pathogen Informatics"/>
        </authorList>
    </citation>
    <scope>NUCLEOTIDE SEQUENCE [LARGE SCALE GENOMIC DNA]</scope>
    <source>
        <strain evidence="10 13">3012STDY7078520</strain>
    </source>
</reference>
<dbReference type="InterPro" id="IPR032808">
    <property type="entry name" value="DoxX"/>
</dbReference>
<dbReference type="AlphaFoldDB" id="A0A161RPV9"/>
<reference evidence="8" key="2">
    <citation type="submission" date="2016-01" db="EMBL/GenBank/DDBJ databases">
        <authorList>
            <person name="Hong K.W."/>
        </authorList>
    </citation>
    <scope>NUCLEOTIDE SEQUENCE</scope>
    <source>
        <strain evidence="8">M40</strain>
    </source>
</reference>
<reference evidence="11" key="1">
    <citation type="submission" date="2016-01" db="EMBL/GenBank/DDBJ databases">
        <title>Draft genome of Chromobacterium sp. F49.</title>
        <authorList>
            <person name="Hong K.W."/>
        </authorList>
    </citation>
    <scope>NUCLEOTIDE SEQUENCE [LARGE SCALE GENOMIC DNA]</scope>
    <source>
        <strain evidence="11">M40</strain>
    </source>
</reference>
<evidence type="ECO:0000256" key="2">
    <source>
        <dbReference type="ARBA" id="ARBA00006679"/>
    </source>
</evidence>
<keyword evidence="5 7" id="KW-1133">Transmembrane helix</keyword>
<organism evidence="9 12">
    <name type="scientific">Brevibacterium casei</name>
    <dbReference type="NCBI Taxonomy" id="33889"/>
    <lineage>
        <taxon>Bacteria</taxon>
        <taxon>Bacillati</taxon>
        <taxon>Actinomycetota</taxon>
        <taxon>Actinomycetes</taxon>
        <taxon>Micrococcales</taxon>
        <taxon>Brevibacteriaceae</taxon>
        <taxon>Brevibacterium</taxon>
    </lineage>
</organism>
<dbReference type="Pfam" id="PF07681">
    <property type="entry name" value="DoxX"/>
    <property type="match status" value="1"/>
</dbReference>
<feature type="transmembrane region" description="Helical" evidence="7">
    <location>
        <begin position="106"/>
        <end position="129"/>
    </location>
</feature>
<evidence type="ECO:0000313" key="11">
    <source>
        <dbReference type="Proteomes" id="UP000076612"/>
    </source>
</evidence>
<comment type="similarity">
    <text evidence="2">Belongs to the DoxX family.</text>
</comment>
<evidence type="ECO:0000313" key="12">
    <source>
        <dbReference type="Proteomes" id="UP000216867"/>
    </source>
</evidence>
<reference evidence="9 12" key="3">
    <citation type="submission" date="2017-04" db="EMBL/GenBank/DDBJ databases">
        <title>Kefir bacterial isolates.</title>
        <authorList>
            <person name="Kim Y."/>
            <person name="Blasche S."/>
            <person name="Patil K.R."/>
        </authorList>
    </citation>
    <scope>NUCLEOTIDE SEQUENCE [LARGE SCALE GENOMIC DNA]</scope>
    <source>
        <strain evidence="9 12">OG2</strain>
    </source>
</reference>
<sequence length="132" mass="14428">MIEVPALVVGVVLLLVRAVLAFTFFHESLLKLKDVRAFAKNDGLPLPLAWFVPMAEFAAALSFATGVLAQWAGIGVVVLMLITITMQNFRWHSRYWAADNGWEYDLFLLTMASVIAVFGAGPIAIPTLFGMG</sequence>
<accession>A0A161RPV9</accession>
<dbReference type="GO" id="GO:0005886">
    <property type="term" value="C:plasma membrane"/>
    <property type="evidence" value="ECO:0007669"/>
    <property type="project" value="UniProtKB-SubCell"/>
</dbReference>
<keyword evidence="4 7" id="KW-0812">Transmembrane</keyword>
<feature type="transmembrane region" description="Helical" evidence="7">
    <location>
        <begin position="57"/>
        <end position="85"/>
    </location>
</feature>
<evidence type="ECO:0000313" key="9">
    <source>
        <dbReference type="EMBL" id="PAK96309.1"/>
    </source>
</evidence>
<dbReference type="Proteomes" id="UP000076612">
    <property type="component" value="Unassembled WGS sequence"/>
</dbReference>
<dbReference type="InterPro" id="IPR051907">
    <property type="entry name" value="DoxX-like_oxidoreductase"/>
</dbReference>
<proteinExistence type="inferred from homology"/>
<evidence type="ECO:0000256" key="5">
    <source>
        <dbReference type="ARBA" id="ARBA00022989"/>
    </source>
</evidence>
<dbReference type="EMBL" id="LQQR01000078">
    <property type="protein sequence ID" value="KZE09994.1"/>
    <property type="molecule type" value="Genomic_DNA"/>
</dbReference>
<keyword evidence="3" id="KW-1003">Cell membrane</keyword>
<dbReference type="RefSeq" id="WP_063251000.1">
    <property type="nucleotide sequence ID" value="NZ_CAACXN010000014.1"/>
</dbReference>
<evidence type="ECO:0000256" key="6">
    <source>
        <dbReference type="ARBA" id="ARBA00023136"/>
    </source>
</evidence>
<evidence type="ECO:0000313" key="13">
    <source>
        <dbReference type="Proteomes" id="UP000386281"/>
    </source>
</evidence>
<gene>
    <name evidence="8" type="ORF">AVW13_03565</name>
    <name evidence="9" type="ORF">B8X04_06030</name>
    <name evidence="10" type="ORF">NCTC12391_00831</name>
</gene>
<protein>
    <submittedName>
        <fullName evidence="9 10">DoxX</fullName>
    </submittedName>
</protein>
<dbReference type="PANTHER" id="PTHR33452">
    <property type="entry name" value="OXIDOREDUCTASE CATD-RELATED"/>
    <property type="match status" value="1"/>
</dbReference>
<dbReference type="PANTHER" id="PTHR33452:SF1">
    <property type="entry name" value="INNER MEMBRANE PROTEIN YPHA-RELATED"/>
    <property type="match status" value="1"/>
</dbReference>
<dbReference type="Proteomes" id="UP000216867">
    <property type="component" value="Unassembled WGS sequence"/>
</dbReference>
<dbReference type="EMBL" id="NCWY01000004">
    <property type="protein sequence ID" value="PAK96309.1"/>
    <property type="molecule type" value="Genomic_DNA"/>
</dbReference>
<name>A0A161RPV9_9MICO</name>
<evidence type="ECO:0000256" key="3">
    <source>
        <dbReference type="ARBA" id="ARBA00022475"/>
    </source>
</evidence>
<evidence type="ECO:0000256" key="7">
    <source>
        <dbReference type="SAM" id="Phobius"/>
    </source>
</evidence>
<comment type="subcellular location">
    <subcellularLocation>
        <location evidence="1">Cell membrane</location>
        <topology evidence="1">Multi-pass membrane protein</topology>
    </subcellularLocation>
</comment>
<evidence type="ECO:0000313" key="10">
    <source>
        <dbReference type="EMBL" id="VEW11664.1"/>
    </source>
</evidence>
<evidence type="ECO:0000256" key="4">
    <source>
        <dbReference type="ARBA" id="ARBA00022692"/>
    </source>
</evidence>
<evidence type="ECO:0000313" key="8">
    <source>
        <dbReference type="EMBL" id="KZE09994.1"/>
    </source>
</evidence>
<dbReference type="EMBL" id="CAACXN010000014">
    <property type="protein sequence ID" value="VEW11664.1"/>
    <property type="molecule type" value="Genomic_DNA"/>
</dbReference>
<dbReference type="Proteomes" id="UP000386281">
    <property type="component" value="Unassembled WGS sequence"/>
</dbReference>